<dbReference type="Pfam" id="PF18122">
    <property type="entry name" value="APC1_C"/>
    <property type="match status" value="1"/>
</dbReference>
<evidence type="ECO:0000313" key="10">
    <source>
        <dbReference type="EMBL" id="ORX38535.1"/>
    </source>
</evidence>
<organism evidence="10 11">
    <name type="scientific">Kockovaella imperatae</name>
    <dbReference type="NCBI Taxonomy" id="4999"/>
    <lineage>
        <taxon>Eukaryota</taxon>
        <taxon>Fungi</taxon>
        <taxon>Dikarya</taxon>
        <taxon>Basidiomycota</taxon>
        <taxon>Agaricomycotina</taxon>
        <taxon>Tremellomycetes</taxon>
        <taxon>Tremellales</taxon>
        <taxon>Cuniculitremaceae</taxon>
        <taxon>Kockovaella</taxon>
    </lineage>
</organism>
<dbReference type="GO" id="GO:0005680">
    <property type="term" value="C:anaphase-promoting complex"/>
    <property type="evidence" value="ECO:0007669"/>
    <property type="project" value="InterPro"/>
</dbReference>
<dbReference type="STRING" id="4999.A0A1Y1UN28"/>
<evidence type="ECO:0000313" key="11">
    <source>
        <dbReference type="Proteomes" id="UP000193218"/>
    </source>
</evidence>
<dbReference type="GO" id="GO:0031145">
    <property type="term" value="P:anaphase-promoting complex-dependent catabolic process"/>
    <property type="evidence" value="ECO:0007669"/>
    <property type="project" value="TreeGrafter"/>
</dbReference>
<dbReference type="Proteomes" id="UP000193218">
    <property type="component" value="Unassembled WGS sequence"/>
</dbReference>
<dbReference type="Pfam" id="PF21282">
    <property type="entry name" value="APC1_3rd"/>
    <property type="match status" value="1"/>
</dbReference>
<dbReference type="PANTHER" id="PTHR12827:SF3">
    <property type="entry name" value="ANAPHASE-PROMOTING COMPLEX SUBUNIT 1"/>
    <property type="match status" value="1"/>
</dbReference>
<keyword evidence="2" id="KW-0132">Cell division</keyword>
<dbReference type="GO" id="GO:0051301">
    <property type="term" value="P:cell division"/>
    <property type="evidence" value="ECO:0007669"/>
    <property type="project" value="UniProtKB-KW"/>
</dbReference>
<dbReference type="GO" id="GO:0070979">
    <property type="term" value="P:protein K11-linked ubiquitination"/>
    <property type="evidence" value="ECO:0007669"/>
    <property type="project" value="TreeGrafter"/>
</dbReference>
<evidence type="ECO:0000259" key="9">
    <source>
        <dbReference type="Pfam" id="PF21282"/>
    </source>
</evidence>
<dbReference type="InterPro" id="IPR049255">
    <property type="entry name" value="Apc1_N"/>
</dbReference>
<proteinExistence type="inferred from homology"/>
<keyword evidence="3" id="KW-0677">Repeat</keyword>
<feature type="compositionally biased region" description="Polar residues" evidence="6">
    <location>
        <begin position="363"/>
        <end position="372"/>
    </location>
</feature>
<reference evidence="10 11" key="1">
    <citation type="submission" date="2017-03" db="EMBL/GenBank/DDBJ databases">
        <title>Widespread Adenine N6-methylation of Active Genes in Fungi.</title>
        <authorList>
            <consortium name="DOE Joint Genome Institute"/>
            <person name="Mondo S.J."/>
            <person name="Dannebaum R.O."/>
            <person name="Kuo R.C."/>
            <person name="Louie K.B."/>
            <person name="Bewick A.J."/>
            <person name="Labutti K."/>
            <person name="Haridas S."/>
            <person name="Kuo A."/>
            <person name="Salamov A."/>
            <person name="Ahrendt S.R."/>
            <person name="Lau R."/>
            <person name="Bowen B.P."/>
            <person name="Lipzen A."/>
            <person name="Sullivan W."/>
            <person name="Andreopoulos W.B."/>
            <person name="Clum A."/>
            <person name="Lindquist E."/>
            <person name="Daum C."/>
            <person name="Northen T.R."/>
            <person name="Ramamoorthy G."/>
            <person name="Schmitz R.J."/>
            <person name="Gryganskyi A."/>
            <person name="Culley D."/>
            <person name="Magnuson J."/>
            <person name="James T.Y."/>
            <person name="O'Malley M.A."/>
            <person name="Stajich J.E."/>
            <person name="Spatafora J.W."/>
            <person name="Visel A."/>
            <person name="Grigoriev I.V."/>
        </authorList>
    </citation>
    <scope>NUCLEOTIDE SEQUENCE [LARGE SCALE GENOMIC DNA]</scope>
    <source>
        <strain evidence="10 11">NRRL Y-17943</strain>
    </source>
</reference>
<sequence>MLSASLIGPATSIGSLLYARDQGHGSSKKTLHRLVQAIPTLTSDRDVAESEGEEELAWWGHRVVWSRGGEFYRQWTLEQVSAEDEILWAGFVWFPRPETGRDAAPNRQKDMAFSDTTFGPFHSSQHAIWGSSGSSTSSSSSSSSCSSSSSSSGLVRTVTILSTNMGVVYYPSGEVKTFHLPMTVSHAVALPRSQGGVLLERMLRKRRSTSWTESLPDTFAAKRARRSSGVGMVSALADITDIEGVEDLPRLYTILDPLEEAKVVVEARVRDGKIVGSDEPINENASVIFSCSDPYPYPFVIIVDASSSEVVFYQRTIVPIEPTQTAPPPSAAMTPRTMRPEDILKQGTPSVELGIGRMRPSLHRNTSGFSTNGDRHVSSSGAPSGSEMSVDPSDRTRRSFRLSKAAAIDGLPVSSTGDLQAALESQTFPSQKPSNVTTRSKGKARSREFQGGLDRLPSSTGAIGDLGNVRRQSGASSFMREDPDAGKGDAGASLHIIGERELRDTTMLMGIDREDDVVRSEMVLERIWAWKPPEIIDPRTTRVFITDNICSSTTNINIITKSTLHVFRADQPSSNSRWHVFPLKSLPCSSAIPVRSTRSNVIDTLMIADGGLRIVTSDGHDLPLAIPPIAIEKDEPPTKLVQSLSMQLEENDSMATTSPSTVPVGLRNPVRGRFTLVLADGEEIRLSVDFVLKNRLVRQCLESLAWVLDATQVFDLKCRVLMGAQALSAHLRGDSSELWHVFEAAVLDFLGSRRPKSSGSRRRMFLETSCSSSDPIIRRLVAKLAKSSDKPLQPDRIDNESSVNIPGIIIALHLVAQEQRLRSANHRDFSQVGQFLIRLTAAIGQRHWWDYWKRLVPNGTAHLQDSISPRPFPSVFDSPPDILAYLSRRLTTPLKPFPSIRNLTTTHATEFGVVEPCALSAQIIAIYERLGPEPDEINGSALSAGARATACIQFIVDQVLDLDWVLSLTPGVSLPILEMMRLCQAAPVKGLSAKVYSFIGRADLAAQVSPDCAGNNPVPEGPEEIPTIRDIYKSVNESLKIRGQKSSLPYARFGSDRRLQEVERIMQTTRLRTIAVQEPKNARQVLVSTLADLVSDQEIVQYHQGVVNTIANRTLAVPVGQGIFEYGTRTAVITDVWDIPLIELSIKILPAKTTLRAQINAENADWPCFHNGVSAALSISPDCQGVDSSWIVLNRPHNLNPEHGGFLLGLGLTGHLRSLMTYHAFPHLEPRHDFTSVGLLLGLSASYAGSEDLLLTKVLSLHTHALLPLGSMDLNASGIIQSSALVGLGLVYAGRKNLRMAEVALSEIGRRDLPGVEGFGEQQEAYSFSASMAFGLIMLGRGGQASSEVDRRMLSQLQGCITGDSQALDGRKSAIDTTLTAPGATLALGLMYLKTGRQDVADVLEIPNTAFALEHVRPDALLLRTFARALIMWNDIQPSLAWIESQLPSFIKHRDHKKTSQLELNTELAYLNIVSGACLAIGLKYAGTATELAHSNLMFFFSVLSKAASGQSMTYEGNIRRTAARQGLNIVTIALSVVMSGTGELNVLRRLRISHGQEGAGVTYGTHMAMHMACGILFLGRGHYTLGNSNLAIAAMAIAFFPRFSASPGDNNSYPQAFRHLWALAVEPRCLVAKDVNTRETVYLPVKIRMDTGSRAQTQSLISPTLIAPLDTIRSVEVDSPRYWPIVYDLQDPVNKDSLIKTRTIKVKRKAGFLDYNSDSKGNRSIFVKAGSMTGFDLHYDLISPAAPHMIEPDEVLALMIAHSGDPVLITLAKHFCGATQLDAFVRAVLLECVSLDKPIVLTVYLELFNMLTNTSPEVLNQLAMIKSFYAVQEKFYAISAGDRKFSLIRASFIATLERRLTISEVEGSEEYFRQGVWPEDGTGLARWITTHRVPDWPLLEELKTRVGREDGPDVAFRVRVVANNYASSISGQWDIVRVCGRGSRWTSESLAQAVQLWSR</sequence>
<evidence type="ECO:0000259" key="8">
    <source>
        <dbReference type="Pfam" id="PF18122"/>
    </source>
</evidence>
<dbReference type="InterPro" id="IPR024990">
    <property type="entry name" value="Apc1"/>
</dbReference>
<feature type="compositionally biased region" description="Low complexity" evidence="6">
    <location>
        <begin position="378"/>
        <end position="389"/>
    </location>
</feature>
<dbReference type="RefSeq" id="XP_021872457.1">
    <property type="nucleotide sequence ID" value="XM_022013904.1"/>
</dbReference>
<feature type="region of interest" description="Disordered" evidence="6">
    <location>
        <begin position="132"/>
        <end position="151"/>
    </location>
</feature>
<name>A0A1Y1UN28_9TREE</name>
<dbReference type="GeneID" id="33555712"/>
<dbReference type="GO" id="GO:0060090">
    <property type="term" value="F:molecular adaptor activity"/>
    <property type="evidence" value="ECO:0007669"/>
    <property type="project" value="TreeGrafter"/>
</dbReference>
<evidence type="ECO:0000256" key="5">
    <source>
        <dbReference type="ARBA" id="ARBA00023306"/>
    </source>
</evidence>
<keyword evidence="11" id="KW-1185">Reference proteome</keyword>
<dbReference type="InterPro" id="IPR011989">
    <property type="entry name" value="ARM-like"/>
</dbReference>
<dbReference type="EMBL" id="NBSH01000004">
    <property type="protein sequence ID" value="ORX38535.1"/>
    <property type="molecule type" value="Genomic_DNA"/>
</dbReference>
<evidence type="ECO:0000259" key="7">
    <source>
        <dbReference type="Pfam" id="PF12859"/>
    </source>
</evidence>
<feature type="domain" description="Anaphase-promoting complex subunit 1 N-terminal" evidence="7">
    <location>
        <begin position="48"/>
        <end position="712"/>
    </location>
</feature>
<feature type="domain" description="Anaphase-promoting complex subunit 1 beta-sandwich" evidence="9">
    <location>
        <begin position="1629"/>
        <end position="1709"/>
    </location>
</feature>
<dbReference type="InterPro" id="IPR048971">
    <property type="entry name" value="Apc1_3rd"/>
</dbReference>
<evidence type="ECO:0000256" key="2">
    <source>
        <dbReference type="ARBA" id="ARBA00022618"/>
    </source>
</evidence>
<dbReference type="Gene3D" id="1.25.10.10">
    <property type="entry name" value="Leucine-rich Repeat Variant"/>
    <property type="match status" value="2"/>
</dbReference>
<dbReference type="OrthoDB" id="26401at2759"/>
<dbReference type="InterPro" id="IPR041221">
    <property type="entry name" value="APC1_C"/>
</dbReference>
<comment type="similarity">
    <text evidence="1">Belongs to the APC1 family.</text>
</comment>
<feature type="region of interest" description="Disordered" evidence="6">
    <location>
        <begin position="343"/>
        <end position="397"/>
    </location>
</feature>
<dbReference type="PANTHER" id="PTHR12827">
    <property type="entry name" value="MEIOTIC CHECKPOINT REGULATOR TSG24 FAMILY MEMBER"/>
    <property type="match status" value="1"/>
</dbReference>
<keyword evidence="4" id="KW-0498">Mitosis</keyword>
<accession>A0A1Y1UN28</accession>
<feature type="domain" description="Anaphase-promoting complex subunit 1 C-terminal" evidence="8">
    <location>
        <begin position="1759"/>
        <end position="1895"/>
    </location>
</feature>
<comment type="caution">
    <text evidence="10">The sequence shown here is derived from an EMBL/GenBank/DDBJ whole genome shotgun (WGS) entry which is preliminary data.</text>
</comment>
<protein>
    <submittedName>
        <fullName evidence="10">Uncharacterized protein</fullName>
    </submittedName>
</protein>
<evidence type="ECO:0000256" key="3">
    <source>
        <dbReference type="ARBA" id="ARBA00022737"/>
    </source>
</evidence>
<dbReference type="GO" id="GO:0007091">
    <property type="term" value="P:metaphase/anaphase transition of mitotic cell cycle"/>
    <property type="evidence" value="ECO:0007669"/>
    <property type="project" value="TreeGrafter"/>
</dbReference>
<feature type="compositionally biased region" description="Polar residues" evidence="6">
    <location>
        <begin position="424"/>
        <end position="439"/>
    </location>
</feature>
<evidence type="ECO:0000256" key="1">
    <source>
        <dbReference type="ARBA" id="ARBA00010547"/>
    </source>
</evidence>
<dbReference type="InParanoid" id="A0A1Y1UN28"/>
<gene>
    <name evidence="10" type="ORF">BD324DRAFT_599421</name>
</gene>
<feature type="region of interest" description="Disordered" evidence="6">
    <location>
        <begin position="424"/>
        <end position="492"/>
    </location>
</feature>
<keyword evidence="5" id="KW-0131">Cell cycle</keyword>
<dbReference type="Pfam" id="PF12859">
    <property type="entry name" value="ANAPC1"/>
    <property type="match status" value="1"/>
</dbReference>
<evidence type="ECO:0000256" key="6">
    <source>
        <dbReference type="SAM" id="MobiDB-lite"/>
    </source>
</evidence>
<evidence type="ECO:0000256" key="4">
    <source>
        <dbReference type="ARBA" id="ARBA00022776"/>
    </source>
</evidence>